<accession>A0A8H7S4F6</accession>
<feature type="region of interest" description="Disordered" evidence="1">
    <location>
        <begin position="64"/>
        <end position="109"/>
    </location>
</feature>
<feature type="region of interest" description="Disordered" evidence="1">
    <location>
        <begin position="1"/>
        <end position="27"/>
    </location>
</feature>
<dbReference type="Proteomes" id="UP000646827">
    <property type="component" value="Unassembled WGS sequence"/>
</dbReference>
<comment type="caution">
    <text evidence="2">The sequence shown here is derived from an EMBL/GenBank/DDBJ whole genome shotgun (WGS) entry which is preliminary data.</text>
</comment>
<reference evidence="2 3" key="1">
    <citation type="submission" date="2020-12" db="EMBL/GenBank/DDBJ databases">
        <title>Metabolic potential, ecology and presence of endohyphal bacteria is reflected in genomic diversity of Mucoromycotina.</title>
        <authorList>
            <person name="Muszewska A."/>
            <person name="Okrasinska A."/>
            <person name="Steczkiewicz K."/>
            <person name="Drgas O."/>
            <person name="Orlowska M."/>
            <person name="Perlinska-Lenart U."/>
            <person name="Aleksandrzak-Piekarczyk T."/>
            <person name="Szatraj K."/>
            <person name="Zielenkiewicz U."/>
            <person name="Pilsyk S."/>
            <person name="Malc E."/>
            <person name="Mieczkowski P."/>
            <person name="Kruszewska J.S."/>
            <person name="Biernat P."/>
            <person name="Pawlowska J."/>
        </authorList>
    </citation>
    <scope>NUCLEOTIDE SEQUENCE [LARGE SCALE GENOMIC DNA]</scope>
    <source>
        <strain evidence="2 3">CBS 142.35</strain>
    </source>
</reference>
<keyword evidence="3" id="KW-1185">Reference proteome</keyword>
<dbReference type="EMBL" id="JAEPRB010000094">
    <property type="protein sequence ID" value="KAG2221985.1"/>
    <property type="molecule type" value="Genomic_DNA"/>
</dbReference>
<protein>
    <recommendedName>
        <fullName evidence="4">WWE domain-containing protein</fullName>
    </recommendedName>
</protein>
<evidence type="ECO:0000256" key="1">
    <source>
        <dbReference type="SAM" id="MobiDB-lite"/>
    </source>
</evidence>
<feature type="compositionally biased region" description="Low complexity" evidence="1">
    <location>
        <begin position="68"/>
        <end position="89"/>
    </location>
</feature>
<evidence type="ECO:0000313" key="3">
    <source>
        <dbReference type="Proteomes" id="UP000646827"/>
    </source>
</evidence>
<dbReference type="AlphaFoldDB" id="A0A8H7S4F6"/>
<sequence>MRESTSSGDTKVLNYPTAHHRNTPRYPHQLQHYRNTANNPDDNNIVSLPSMNIKIPEDFLPRPSSCISTSTSSTSSSNSSSNSSNTNSNHIYPISRPHNNSLPLSSSSSTTTPSFQAQWLFFSNSRWIPLDIQSHSKLERTLQLGGVFVDIQDSHFPDVPRIRVFPGADYLSYLGIRYRISRVLLPAL</sequence>
<proteinExistence type="predicted"/>
<gene>
    <name evidence="2" type="ORF">INT45_006685</name>
</gene>
<organism evidence="2 3">
    <name type="scientific">Circinella minor</name>
    <dbReference type="NCBI Taxonomy" id="1195481"/>
    <lineage>
        <taxon>Eukaryota</taxon>
        <taxon>Fungi</taxon>
        <taxon>Fungi incertae sedis</taxon>
        <taxon>Mucoromycota</taxon>
        <taxon>Mucoromycotina</taxon>
        <taxon>Mucoromycetes</taxon>
        <taxon>Mucorales</taxon>
        <taxon>Lichtheimiaceae</taxon>
        <taxon>Circinella</taxon>
    </lineage>
</organism>
<evidence type="ECO:0008006" key="4">
    <source>
        <dbReference type="Google" id="ProtNLM"/>
    </source>
</evidence>
<name>A0A8H7S4F6_9FUNG</name>
<dbReference type="OrthoDB" id="2324583at2759"/>
<evidence type="ECO:0000313" key="2">
    <source>
        <dbReference type="EMBL" id="KAG2221985.1"/>
    </source>
</evidence>